<name>A0A4S2MYB6_9PEZI</name>
<accession>A0A4S2MYB6</accession>
<evidence type="ECO:0000313" key="2">
    <source>
        <dbReference type="EMBL" id="TGZ81748.1"/>
    </source>
</evidence>
<dbReference type="EMBL" id="ML220118">
    <property type="protein sequence ID" value="TGZ81748.1"/>
    <property type="molecule type" value="Genomic_DNA"/>
</dbReference>
<sequence>MSTVEDLHVVNRNLRLLHRCSFTVKGSTILYIFVECRFPLFGVLQVAGMSANGMKSLKLPAKSDTKCEWGFSVRRSQSRVHVHHLGDGPASQNPLHLSPDQLTCNSFRSSPLAPIALSPFQPPSSPPPPSPWSLSSL</sequence>
<keyword evidence="3" id="KW-1185">Reference proteome</keyword>
<dbReference type="AlphaFoldDB" id="A0A4S2MYB6"/>
<organism evidence="2 3">
    <name type="scientific">Ascodesmis nigricans</name>
    <dbReference type="NCBI Taxonomy" id="341454"/>
    <lineage>
        <taxon>Eukaryota</taxon>
        <taxon>Fungi</taxon>
        <taxon>Dikarya</taxon>
        <taxon>Ascomycota</taxon>
        <taxon>Pezizomycotina</taxon>
        <taxon>Pezizomycetes</taxon>
        <taxon>Pezizales</taxon>
        <taxon>Ascodesmidaceae</taxon>
        <taxon>Ascodesmis</taxon>
    </lineage>
</organism>
<evidence type="ECO:0000313" key="3">
    <source>
        <dbReference type="Proteomes" id="UP000298138"/>
    </source>
</evidence>
<feature type="compositionally biased region" description="Pro residues" evidence="1">
    <location>
        <begin position="120"/>
        <end position="131"/>
    </location>
</feature>
<dbReference type="InParanoid" id="A0A4S2MYB6"/>
<dbReference type="Proteomes" id="UP000298138">
    <property type="component" value="Unassembled WGS sequence"/>
</dbReference>
<reference evidence="2 3" key="1">
    <citation type="submission" date="2019-04" db="EMBL/GenBank/DDBJ databases">
        <title>Comparative genomics and transcriptomics to analyze fruiting body development in filamentous ascomycetes.</title>
        <authorList>
            <consortium name="DOE Joint Genome Institute"/>
            <person name="Lutkenhaus R."/>
            <person name="Traeger S."/>
            <person name="Breuer J."/>
            <person name="Kuo A."/>
            <person name="Lipzen A."/>
            <person name="Pangilinan J."/>
            <person name="Dilworth D."/>
            <person name="Sandor L."/>
            <person name="Poggeler S."/>
            <person name="Barry K."/>
            <person name="Grigoriev I.V."/>
            <person name="Nowrousian M."/>
        </authorList>
    </citation>
    <scope>NUCLEOTIDE SEQUENCE [LARGE SCALE GENOMIC DNA]</scope>
    <source>
        <strain evidence="2 3">CBS 389.68</strain>
    </source>
</reference>
<protein>
    <submittedName>
        <fullName evidence="2">Uncharacterized protein</fullName>
    </submittedName>
</protein>
<proteinExistence type="predicted"/>
<gene>
    <name evidence="2" type="ORF">EX30DRAFT_254875</name>
</gene>
<evidence type="ECO:0000256" key="1">
    <source>
        <dbReference type="SAM" id="MobiDB-lite"/>
    </source>
</evidence>
<feature type="region of interest" description="Disordered" evidence="1">
    <location>
        <begin position="118"/>
        <end position="137"/>
    </location>
</feature>